<dbReference type="Proteomes" id="UP000830781">
    <property type="component" value="Plasmid pDSM110277_a"/>
</dbReference>
<evidence type="ECO:0000313" key="2">
    <source>
        <dbReference type="Proteomes" id="UP000830781"/>
    </source>
</evidence>
<keyword evidence="1" id="KW-0614">Plasmid</keyword>
<dbReference type="EMBL" id="CP084960">
    <property type="protein sequence ID" value="UOA24731.1"/>
    <property type="molecule type" value="Genomic_DNA"/>
</dbReference>
<name>A0AAX3AG86_9RHOB</name>
<keyword evidence="2" id="KW-1185">Reference proteome</keyword>
<gene>
    <name evidence="1" type="ORF">DSM110277_03178</name>
</gene>
<evidence type="ECO:0000313" key="1">
    <source>
        <dbReference type="EMBL" id="UOA24731.1"/>
    </source>
</evidence>
<proteinExistence type="predicted"/>
<sequence>MDKPVDLNEKAVRTAAVCGSGPVLIRLIGLSPNINRRSVQ</sequence>
<reference evidence="2" key="1">
    <citation type="journal article" date="2022" name="Microorganisms">
        <title>Beyond the ABCs#Discovery of Three New Plasmid Types in Rhodobacterales (RepQ, RepY, RepW).</title>
        <authorList>
            <person name="Freese H.M."/>
            <person name="Ringel V."/>
            <person name="Overmann J."/>
            <person name="Petersen J."/>
        </authorList>
    </citation>
    <scope>NUCLEOTIDE SEQUENCE [LARGE SCALE GENOMIC DNA]</scope>
    <source>
        <strain evidence="2">DSM 110277</strain>
        <plasmid evidence="2">pDSM110277_a</plasmid>
    </source>
</reference>
<organism evidence="1 2">
    <name type="scientific">Sulfitobacter pontiacus</name>
    <dbReference type="NCBI Taxonomy" id="60137"/>
    <lineage>
        <taxon>Bacteria</taxon>
        <taxon>Pseudomonadati</taxon>
        <taxon>Pseudomonadota</taxon>
        <taxon>Alphaproteobacteria</taxon>
        <taxon>Rhodobacterales</taxon>
        <taxon>Roseobacteraceae</taxon>
        <taxon>Sulfitobacter</taxon>
    </lineage>
</organism>
<geneLocation type="plasmid" evidence="1 2">
    <name>pDSM110277_a</name>
</geneLocation>
<accession>A0AAX3AG86</accession>
<dbReference type="AlphaFoldDB" id="A0AAX3AG86"/>
<protein>
    <submittedName>
        <fullName evidence="1">Uncharacterized protein</fullName>
    </submittedName>
</protein>